<feature type="coiled-coil region" evidence="1">
    <location>
        <begin position="117"/>
        <end position="144"/>
    </location>
</feature>
<keyword evidence="1" id="KW-0175">Coiled coil</keyword>
<feature type="region of interest" description="Disordered" evidence="2">
    <location>
        <begin position="24"/>
        <end position="43"/>
    </location>
</feature>
<dbReference type="RefSeq" id="WP_346033237.1">
    <property type="nucleotide sequence ID" value="NZ_BAABHV010000017.1"/>
</dbReference>
<comment type="caution">
    <text evidence="4">The sequence shown here is derived from an EMBL/GenBank/DDBJ whole genome shotgun (WGS) entry which is preliminary data.</text>
</comment>
<evidence type="ECO:0000256" key="1">
    <source>
        <dbReference type="SAM" id="Coils"/>
    </source>
</evidence>
<accession>A0ABP9KHL5</accession>
<proteinExistence type="predicted"/>
<name>A0ABP9KHL5_9SPHN</name>
<feature type="transmembrane region" description="Helical" evidence="3">
    <location>
        <begin position="88"/>
        <end position="109"/>
    </location>
</feature>
<keyword evidence="3" id="KW-0812">Transmembrane</keyword>
<evidence type="ECO:0000313" key="4">
    <source>
        <dbReference type="EMBL" id="GAA5057629.1"/>
    </source>
</evidence>
<evidence type="ECO:0008006" key="6">
    <source>
        <dbReference type="Google" id="ProtNLM"/>
    </source>
</evidence>
<organism evidence="4 5">
    <name type="scientific">Erythrobacter westpacificensis</name>
    <dbReference type="NCBI Taxonomy" id="1055231"/>
    <lineage>
        <taxon>Bacteria</taxon>
        <taxon>Pseudomonadati</taxon>
        <taxon>Pseudomonadota</taxon>
        <taxon>Alphaproteobacteria</taxon>
        <taxon>Sphingomonadales</taxon>
        <taxon>Erythrobacteraceae</taxon>
        <taxon>Erythrobacter/Porphyrobacter group</taxon>
        <taxon>Erythrobacter</taxon>
    </lineage>
</organism>
<sequence>MSRRQNLVTGQDVTADDAFDEAPINRDEAYETSEEETFEEELWEDDPKRPRATWLAPTLTVVAALAWTGFFAWVHHREILAGAAPERWIEWIVQWSVPLVLLAGLYLIAMRNSRREANRFTDAARALADESARLENRLLVVNRELALARDFIEAQSRDLESLGRMAAERLSTNADHLQTLIRNNSSQVENIGNVSDSAVSNMERLRDQLPVLTNSARDLNNQLGNAGNSAQEQVDGLINSFKRLNGFQETGEAHVARIGEKVEETLAAFENQITKLGELAGQRFDRLRANSDEFRRQLDNDEERVFDAIATRSEALAKQLQDDAEAMHEREAAAAAAMRERLAALRLEGEKLVGGLDSGQSAAIKRWSDAISALEDRMKQVLEGVVRLDESAMTNARMRLVALNDEAAKVDQRLGDSMEAFQADFEKRRQANAAAQEEALSALTARIADFDRELAERQEEHLAHVAGLAERGEALAGRLSTLDERLASLSSQTDDTQDKMTAATEALSDRLSQSRAVLDESGQFITRLTDDSVRLLEIIRSSADHSEGALSGAVASAENRLNTFGTTARELHSLIQDAESRGARLADQLAQTRETGNASLEQMGDLESQLGKVSHEAEKLAERTSRELREAIDMLTKASTEVLENLRGEQAQGVAEMAEKLAEASREQLASSMRRHAEETIAELEKATSRADTAGRETAEELRNQLEQVNDLAANLESRVRYARERAEEQINNDFSRRMALITEALNSSAIDIAKAFDNDIGDTQWAHYLRGDRGIFTRRAVKLLDNNEARQVSAVYSEDAEFRETVNRYIHDFEAMLRGVLSTRDGNAMAVTLLSSDMGKLYVALAQAIDRLRD</sequence>
<keyword evidence="3" id="KW-1133">Transmembrane helix</keyword>
<reference evidence="5" key="1">
    <citation type="journal article" date="2019" name="Int. J. Syst. Evol. Microbiol.">
        <title>The Global Catalogue of Microorganisms (GCM) 10K type strain sequencing project: providing services to taxonomists for standard genome sequencing and annotation.</title>
        <authorList>
            <consortium name="The Broad Institute Genomics Platform"/>
            <consortium name="The Broad Institute Genome Sequencing Center for Infectious Disease"/>
            <person name="Wu L."/>
            <person name="Ma J."/>
        </authorList>
    </citation>
    <scope>NUCLEOTIDE SEQUENCE [LARGE SCALE GENOMIC DNA]</scope>
    <source>
        <strain evidence="5">JCM 18014</strain>
    </source>
</reference>
<evidence type="ECO:0000313" key="5">
    <source>
        <dbReference type="Proteomes" id="UP001500518"/>
    </source>
</evidence>
<feature type="coiled-coil region" evidence="1">
    <location>
        <begin position="575"/>
        <end position="641"/>
    </location>
</feature>
<dbReference type="Proteomes" id="UP001500518">
    <property type="component" value="Unassembled WGS sequence"/>
</dbReference>
<feature type="coiled-coil region" evidence="1">
    <location>
        <begin position="393"/>
        <end position="460"/>
    </location>
</feature>
<evidence type="ECO:0000256" key="3">
    <source>
        <dbReference type="SAM" id="Phobius"/>
    </source>
</evidence>
<dbReference type="EMBL" id="BAABHV010000017">
    <property type="protein sequence ID" value="GAA5057629.1"/>
    <property type="molecule type" value="Genomic_DNA"/>
</dbReference>
<evidence type="ECO:0000256" key="2">
    <source>
        <dbReference type="SAM" id="MobiDB-lite"/>
    </source>
</evidence>
<protein>
    <recommendedName>
        <fullName evidence="6">ATPase</fullName>
    </recommendedName>
</protein>
<feature type="transmembrane region" description="Helical" evidence="3">
    <location>
        <begin position="54"/>
        <end position="76"/>
    </location>
</feature>
<keyword evidence="5" id="KW-1185">Reference proteome</keyword>
<feature type="coiled-coil region" evidence="1">
    <location>
        <begin position="677"/>
        <end position="733"/>
    </location>
</feature>
<gene>
    <name evidence="4" type="ORF">GCM10023208_23340</name>
</gene>
<keyword evidence="3" id="KW-0472">Membrane</keyword>
<feature type="compositionally biased region" description="Acidic residues" evidence="2">
    <location>
        <begin position="30"/>
        <end position="43"/>
    </location>
</feature>